<dbReference type="STRING" id="1037660.A0A066VW06"/>
<feature type="domain" description="VHS" evidence="12">
    <location>
        <begin position="26"/>
        <end position="150"/>
    </location>
</feature>
<dbReference type="Gene3D" id="3.30.40.10">
    <property type="entry name" value="Zinc/RING finger domain, C3HC4 (zinc finger)"/>
    <property type="match status" value="1"/>
</dbReference>
<feature type="compositionally biased region" description="Polar residues" evidence="10">
    <location>
        <begin position="238"/>
        <end position="260"/>
    </location>
</feature>
<evidence type="ECO:0000256" key="10">
    <source>
        <dbReference type="SAM" id="MobiDB-lite"/>
    </source>
</evidence>
<dbReference type="RefSeq" id="XP_013242231.1">
    <property type="nucleotide sequence ID" value="XM_013386777.1"/>
</dbReference>
<gene>
    <name evidence="13" type="ORF">K437DRAFT_269242</name>
</gene>
<evidence type="ECO:0000259" key="12">
    <source>
        <dbReference type="PROSITE" id="PS50179"/>
    </source>
</evidence>
<dbReference type="GO" id="GO:0005769">
    <property type="term" value="C:early endosome"/>
    <property type="evidence" value="ECO:0007669"/>
    <property type="project" value="TreeGrafter"/>
</dbReference>
<dbReference type="PIRSF" id="PIRSF036956">
    <property type="entry name" value="Hrs_Vps27"/>
    <property type="match status" value="1"/>
</dbReference>
<dbReference type="InParanoid" id="A0A066VW06"/>
<evidence type="ECO:0000256" key="9">
    <source>
        <dbReference type="PROSITE-ProRule" id="PRU00091"/>
    </source>
</evidence>
<keyword evidence="8" id="KW-0472">Membrane</keyword>
<evidence type="ECO:0000313" key="14">
    <source>
        <dbReference type="Proteomes" id="UP000027361"/>
    </source>
</evidence>
<dbReference type="EMBL" id="JMSN01000065">
    <property type="protein sequence ID" value="KDN42994.1"/>
    <property type="molecule type" value="Genomic_DNA"/>
</dbReference>
<dbReference type="GO" id="GO:0008270">
    <property type="term" value="F:zinc ion binding"/>
    <property type="evidence" value="ECO:0007669"/>
    <property type="project" value="UniProtKB-KW"/>
</dbReference>
<keyword evidence="7" id="KW-0862">Zinc</keyword>
<evidence type="ECO:0000256" key="8">
    <source>
        <dbReference type="PIRNR" id="PIRNR036956"/>
    </source>
</evidence>
<accession>A0A066VW06</accession>
<proteinExistence type="inferred from homology"/>
<keyword evidence="6 9" id="KW-0863">Zinc-finger</keyword>
<comment type="similarity">
    <text evidence="2 8">Belongs to the VPS27 family.</text>
</comment>
<dbReference type="InterPro" id="IPR003903">
    <property type="entry name" value="UIM_dom"/>
</dbReference>
<evidence type="ECO:0000256" key="4">
    <source>
        <dbReference type="ARBA" id="ARBA00022723"/>
    </source>
</evidence>
<dbReference type="InterPro" id="IPR013083">
    <property type="entry name" value="Znf_RING/FYVE/PHD"/>
</dbReference>
<evidence type="ECO:0000256" key="1">
    <source>
        <dbReference type="ARBA" id="ARBA00004125"/>
    </source>
</evidence>
<dbReference type="InterPro" id="IPR017455">
    <property type="entry name" value="Znf_FYVE-rel"/>
</dbReference>
<dbReference type="HOGENOM" id="CLU_011862_0_0_1"/>
<comment type="subcellular location">
    <subcellularLocation>
        <location evidence="1 8">Endosome membrane</location>
        <topology evidence="1 8">Peripheral membrane protein</topology>
        <orientation evidence="1 8">Cytoplasmic side</orientation>
    </subcellularLocation>
</comment>
<protein>
    <recommendedName>
        <fullName evidence="3 8">Vacuolar protein sorting-associated protein 27</fullName>
    </recommendedName>
</protein>
<dbReference type="InterPro" id="IPR000306">
    <property type="entry name" value="Znf_FYVE"/>
</dbReference>
<name>A0A066VW06_TILAU</name>
<dbReference type="PROSITE" id="PS50179">
    <property type="entry name" value="VHS"/>
    <property type="match status" value="1"/>
</dbReference>
<feature type="compositionally biased region" description="Polar residues" evidence="10">
    <location>
        <begin position="269"/>
        <end position="278"/>
    </location>
</feature>
<dbReference type="SUPFAM" id="SSF48464">
    <property type="entry name" value="ENTH/VHS domain"/>
    <property type="match status" value="1"/>
</dbReference>
<feature type="domain" description="FYVE-type" evidence="11">
    <location>
        <begin position="172"/>
        <end position="232"/>
    </location>
</feature>
<feature type="compositionally biased region" description="Low complexity" evidence="10">
    <location>
        <begin position="298"/>
        <end position="329"/>
    </location>
</feature>
<dbReference type="GO" id="GO:0043130">
    <property type="term" value="F:ubiquitin binding"/>
    <property type="evidence" value="ECO:0007669"/>
    <property type="project" value="InterPro"/>
</dbReference>
<feature type="region of interest" description="Disordered" evidence="10">
    <location>
        <begin position="770"/>
        <end position="799"/>
    </location>
</feature>
<dbReference type="Gene3D" id="6.10.140.100">
    <property type="match status" value="1"/>
</dbReference>
<evidence type="ECO:0000259" key="11">
    <source>
        <dbReference type="PROSITE" id="PS50178"/>
    </source>
</evidence>
<dbReference type="GO" id="GO:0032456">
    <property type="term" value="P:endocytic recycling"/>
    <property type="evidence" value="ECO:0007669"/>
    <property type="project" value="TreeGrafter"/>
</dbReference>
<dbReference type="GO" id="GO:0007034">
    <property type="term" value="P:vacuolar transport"/>
    <property type="evidence" value="ECO:0007669"/>
    <property type="project" value="UniProtKB-ARBA"/>
</dbReference>
<dbReference type="AlphaFoldDB" id="A0A066VW06"/>
<comment type="function">
    <text evidence="8">Component of the ESCRT-0 complex which is the sorting receptor for ubiquitinated cargo proteins at the multivesicular body (MVB) and recruits ESCRT-I to the MVB outer membrane.</text>
</comment>
<dbReference type="InterPro" id="IPR017073">
    <property type="entry name" value="HGS/VPS27"/>
</dbReference>
<dbReference type="InterPro" id="IPR011011">
    <property type="entry name" value="Znf_FYVE_PHD"/>
</dbReference>
<comment type="subunit">
    <text evidence="8">Component of the ESCRT-0 complex composed of HSE1 and VPS27.</text>
</comment>
<dbReference type="Pfam" id="PF02809">
    <property type="entry name" value="UIM"/>
    <property type="match status" value="2"/>
</dbReference>
<dbReference type="Pfam" id="PF01363">
    <property type="entry name" value="FYVE"/>
    <property type="match status" value="1"/>
</dbReference>
<sequence>MFSGWGADPFAELVDKATSELLPAGQEDIALNLEICDKIKSKSVPVKQAMQTIKKRIGHKNPNVTLLALGLTDICIKNSGDYFLNEVGSREFLDNLVSIIRSPNGVNPDVKTKILKLIQSWSQISEARPGFMSYAAEIYQSLKSDGFEFPPKDSKEAFTSSAAFETRTQPEWIDGDVCLRCRTPFTTFNRKHHCRNCGNVFCQQCSSKTMALPWFGVGQEVRVCDGCFARKAPPKAGGSSSATKMPGSPSLNRSKSSAVATTGRGGAGNSHQRSNTLGSKPKRSTKEDEDLALAIQLSLEASDQSSSSSSARPGYMPSSSAPSQPSRSSYVPDSASARKREGTDADDDPDLAAAIAASLQEYVPPQPSAPGVAGESDSGRRTPRLGSDSYSKTISRESAAAGGANSHGTAPSPVGCALPAKMPTLPSVDLPPSDIDAILTFAQTVRQLDRSIAAGQTPRGQQPSQQAQTLFEKSSAVRPRMARSLGEAERRHKALLQMHEKLAEAVRMSDRLLDAQLAGNVWMMSVAEARGAPAALPPQAAADGSFYPQAQQTYSQQRGYVTISPPAVAAPTIYPSVPSISLGQPDAAAPAAVAAYASPALYRQPQQQYSQAADYAAYQSGATSGQQPSALQYEDQSVYFGHPHASSQVGPDVTTPSDVGGPTYAYPAASGYSGADSGTDGIHGYISPTQQQQLLLQQQVDLAAMSPGSQSDTSGANGGWTIPIQARGEAAAQQQFQLQQQEQIERQFAPLAPRLQHQYTQPDHYEHLHPQHHYQQQPYPLSPGYDGGETPSGLSGPAGANGYFAATNVTSPGQTYSKIQDMQLPPWNRSGPEVPLIDL</sequence>
<evidence type="ECO:0000256" key="5">
    <source>
        <dbReference type="ARBA" id="ARBA00022753"/>
    </source>
</evidence>
<organism evidence="13 14">
    <name type="scientific">Tilletiaria anomala (strain ATCC 24038 / CBS 436.72 / UBC 951)</name>
    <dbReference type="NCBI Taxonomy" id="1037660"/>
    <lineage>
        <taxon>Eukaryota</taxon>
        <taxon>Fungi</taxon>
        <taxon>Dikarya</taxon>
        <taxon>Basidiomycota</taxon>
        <taxon>Ustilaginomycotina</taxon>
        <taxon>Exobasidiomycetes</taxon>
        <taxon>Georgefischeriales</taxon>
        <taxon>Tilletiariaceae</taxon>
        <taxon>Tilletiaria</taxon>
    </lineage>
</organism>
<feature type="region of interest" description="Disordered" evidence="10">
    <location>
        <begin position="232"/>
        <end position="348"/>
    </location>
</feature>
<dbReference type="Proteomes" id="UP000027361">
    <property type="component" value="Unassembled WGS sequence"/>
</dbReference>
<evidence type="ECO:0000313" key="13">
    <source>
        <dbReference type="EMBL" id="KDN42994.1"/>
    </source>
</evidence>
<dbReference type="CDD" id="cd16979">
    <property type="entry name" value="VHS_Vps27"/>
    <property type="match status" value="1"/>
</dbReference>
<dbReference type="PROSITE" id="PS50330">
    <property type="entry name" value="UIM"/>
    <property type="match status" value="2"/>
</dbReference>
<comment type="caution">
    <text evidence="13">The sequence shown here is derived from an EMBL/GenBank/DDBJ whole genome shotgun (WGS) entry which is preliminary data.</text>
</comment>
<feature type="region of interest" description="Disordered" evidence="10">
    <location>
        <begin position="361"/>
        <end position="410"/>
    </location>
</feature>
<evidence type="ECO:0000256" key="2">
    <source>
        <dbReference type="ARBA" id="ARBA00008597"/>
    </source>
</evidence>
<dbReference type="SMART" id="SM00064">
    <property type="entry name" value="FYVE"/>
    <property type="match status" value="1"/>
</dbReference>
<dbReference type="Pfam" id="PF00790">
    <property type="entry name" value="VHS"/>
    <property type="match status" value="1"/>
</dbReference>
<dbReference type="SMART" id="SM00288">
    <property type="entry name" value="VHS"/>
    <property type="match status" value="1"/>
</dbReference>
<feature type="region of interest" description="Disordered" evidence="10">
    <location>
        <begin position="454"/>
        <end position="477"/>
    </location>
</feature>
<dbReference type="GeneID" id="25266084"/>
<evidence type="ECO:0000256" key="3">
    <source>
        <dbReference type="ARBA" id="ARBA00017753"/>
    </source>
</evidence>
<dbReference type="FunCoup" id="A0A066VW06">
    <property type="interactions" value="88"/>
</dbReference>
<dbReference type="SUPFAM" id="SSF57903">
    <property type="entry name" value="FYVE/PHD zinc finger"/>
    <property type="match status" value="1"/>
</dbReference>
<dbReference type="Gene3D" id="1.25.40.90">
    <property type="match status" value="1"/>
</dbReference>
<keyword evidence="5 8" id="KW-0967">Endosome</keyword>
<keyword evidence="4" id="KW-0479">Metal-binding</keyword>
<dbReference type="Gene3D" id="1.20.5.1940">
    <property type="match status" value="1"/>
</dbReference>
<feature type="compositionally biased region" description="Polar residues" evidence="10">
    <location>
        <begin position="458"/>
        <end position="472"/>
    </location>
</feature>
<feature type="compositionally biased region" description="Low complexity" evidence="10">
    <location>
        <begin position="773"/>
        <end position="783"/>
    </location>
</feature>
<dbReference type="GO" id="GO:0035091">
    <property type="term" value="F:phosphatidylinositol binding"/>
    <property type="evidence" value="ECO:0007669"/>
    <property type="project" value="InterPro"/>
</dbReference>
<dbReference type="InterPro" id="IPR008942">
    <property type="entry name" value="ENTH_VHS"/>
</dbReference>
<reference evidence="13 14" key="1">
    <citation type="submission" date="2014-05" db="EMBL/GenBank/DDBJ databases">
        <title>Draft genome sequence of a rare smut relative, Tilletiaria anomala UBC 951.</title>
        <authorList>
            <consortium name="DOE Joint Genome Institute"/>
            <person name="Toome M."/>
            <person name="Kuo A."/>
            <person name="Henrissat B."/>
            <person name="Lipzen A."/>
            <person name="Tritt A."/>
            <person name="Yoshinaga Y."/>
            <person name="Zane M."/>
            <person name="Barry K."/>
            <person name="Grigoriev I.V."/>
            <person name="Spatafora J.W."/>
            <person name="Aimea M.C."/>
        </authorList>
    </citation>
    <scope>NUCLEOTIDE SEQUENCE [LARGE SCALE GENOMIC DNA]</scope>
    <source>
        <strain evidence="13 14">UBC 951</strain>
    </source>
</reference>
<dbReference type="PROSITE" id="PS50178">
    <property type="entry name" value="ZF_FYVE"/>
    <property type="match status" value="1"/>
</dbReference>
<dbReference type="OrthoDB" id="957735at2759"/>
<dbReference type="InterPro" id="IPR002014">
    <property type="entry name" value="VHS_dom"/>
</dbReference>
<dbReference type="CDD" id="cd15735">
    <property type="entry name" value="FYVE_spVPS27p_like"/>
    <property type="match status" value="1"/>
</dbReference>
<evidence type="ECO:0000256" key="7">
    <source>
        <dbReference type="ARBA" id="ARBA00022833"/>
    </source>
</evidence>
<dbReference type="PANTHER" id="PTHR46275">
    <property type="entry name" value="HEPATOCYTE GROWTH FACTOR-REGULATED TYROSINE KINASE SUBSTRATE"/>
    <property type="match status" value="1"/>
</dbReference>
<dbReference type="SMART" id="SM00726">
    <property type="entry name" value="UIM"/>
    <property type="match status" value="2"/>
</dbReference>
<dbReference type="PANTHER" id="PTHR46275:SF1">
    <property type="entry name" value="HEPATOCYTE GROWTH FACTOR-REGULATED TYROSINE KINASE SUBSTRATE"/>
    <property type="match status" value="1"/>
</dbReference>
<keyword evidence="14" id="KW-1185">Reference proteome</keyword>
<dbReference type="GO" id="GO:0010008">
    <property type="term" value="C:endosome membrane"/>
    <property type="evidence" value="ECO:0007669"/>
    <property type="project" value="UniProtKB-SubCell"/>
</dbReference>
<evidence type="ECO:0000256" key="6">
    <source>
        <dbReference type="ARBA" id="ARBA00022771"/>
    </source>
</evidence>
<dbReference type="GO" id="GO:0031623">
    <property type="term" value="P:receptor internalization"/>
    <property type="evidence" value="ECO:0007669"/>
    <property type="project" value="TreeGrafter"/>
</dbReference>